<name>A0AA37LN79_9PEZI</name>
<comment type="caution">
    <text evidence="1">The sequence shown here is derived from an EMBL/GenBank/DDBJ whole genome shotgun (WGS) entry which is preliminary data.</text>
</comment>
<dbReference type="Proteomes" id="UP001055172">
    <property type="component" value="Unassembled WGS sequence"/>
</dbReference>
<evidence type="ECO:0000313" key="2">
    <source>
        <dbReference type="Proteomes" id="UP001055172"/>
    </source>
</evidence>
<sequence length="316" mass="33885">MNFGIDSKSERTPRIFAVTGFVPDSVGSQQYSEYVGHDTKAIVAVGVAHSPESPRRYISIAGGESYLALNATQCTVDFTPTLFNISVGIRGRNVTVSPVGEVEDFNPQRNLTRTVVRQFELISNDLTSFYESVLGNAFLSSIAAWNMSHNENGAVSEGEATLRGLENAITAMADSMLAAYGAAQLMVGNYSESRQAEVTMGVFVIGEKIYVIAVAVPNSLVILAVTVEGLRTKGWRGLPSYDFLNSEWLTTASFRGEVLSKSSNNISEDGLATGASTKHIFSTYSRVLGSAEKGQTIVELLPAGRSSEDIALIVST</sequence>
<gene>
    <name evidence="1" type="ORF">ColLi_01151</name>
</gene>
<accession>A0AA37LN79</accession>
<proteinExistence type="predicted"/>
<organism evidence="1 2">
    <name type="scientific">Colletotrichum liriopes</name>
    <dbReference type="NCBI Taxonomy" id="708192"/>
    <lineage>
        <taxon>Eukaryota</taxon>
        <taxon>Fungi</taxon>
        <taxon>Dikarya</taxon>
        <taxon>Ascomycota</taxon>
        <taxon>Pezizomycotina</taxon>
        <taxon>Sordariomycetes</taxon>
        <taxon>Hypocreomycetidae</taxon>
        <taxon>Glomerellales</taxon>
        <taxon>Glomerellaceae</taxon>
        <taxon>Colletotrichum</taxon>
        <taxon>Colletotrichum spaethianum species complex</taxon>
    </lineage>
</organism>
<evidence type="ECO:0000313" key="1">
    <source>
        <dbReference type="EMBL" id="GJC78313.1"/>
    </source>
</evidence>
<protein>
    <submittedName>
        <fullName evidence="1">Uncharacterized protein</fullName>
    </submittedName>
</protein>
<dbReference type="AlphaFoldDB" id="A0AA37LN79"/>
<dbReference type="EMBL" id="BPPX01000002">
    <property type="protein sequence ID" value="GJC78313.1"/>
    <property type="molecule type" value="Genomic_DNA"/>
</dbReference>
<reference evidence="1 2" key="1">
    <citation type="submission" date="2021-07" db="EMBL/GenBank/DDBJ databases">
        <title>Genome data of Colletotrichum spaethianum.</title>
        <authorList>
            <person name="Utami Y.D."/>
            <person name="Hiruma K."/>
        </authorList>
    </citation>
    <scope>NUCLEOTIDE SEQUENCE [LARGE SCALE GENOMIC DNA]</scope>
    <source>
        <strain evidence="1 2">MAFF 242679</strain>
    </source>
</reference>
<keyword evidence="2" id="KW-1185">Reference proteome</keyword>